<dbReference type="InterPro" id="IPR001322">
    <property type="entry name" value="Lamin_tail_dom"/>
</dbReference>
<evidence type="ECO:0000259" key="3">
    <source>
        <dbReference type="PROSITE" id="PS51841"/>
    </source>
</evidence>
<feature type="compositionally biased region" description="Low complexity" evidence="1">
    <location>
        <begin position="190"/>
        <end position="217"/>
    </location>
</feature>
<dbReference type="PROSITE" id="PS51257">
    <property type="entry name" value="PROKAR_LIPOPROTEIN"/>
    <property type="match status" value="1"/>
</dbReference>
<feature type="region of interest" description="Disordered" evidence="1">
    <location>
        <begin position="699"/>
        <end position="718"/>
    </location>
</feature>
<sequence length="1140" mass="117437">MPSVLSRRFALAAITTSAACLLAAGLSAPALANTSGTGLVISEAYVNGGSSGASYQNKFVELYNPTSSAIALGSDTLQYRAPTSTVTPSGSQVFALSGSVASHGYFLIQLPGNGASSNPGAALPTPDLSTGGSINPGAGGGTLFVAASSTGVQPTDASVIDKIGWGTSNSPEGTAASGNSLTLSYQRDAAGTDTDNNAADFTAAAPTPENSGSTSTGPGSGGTTPPANGEVSIADIQGTTDTSPYANQSVTTQGVVTADYATGGFNGFYLETGGAGGTAADDKTPGESDAVFVYGTSAAKQVTIGESVTVSGTVEEYDGETEIDSPTVTELATPLPAVVPDQLPWSDLTTDAQKEAHEGELVAPQGDFTVSDNYDANWYGSFTLAAGDTPLRQPTDAGAAGSAAAEAVAADNAARTITLDDGSSWNYSTSTYENDPLPWLTPSNPVRVGSAVTFHSPVVLDYRYDLWNFQPTSQVTDDGASVATFSDTRATNQQPADVGGATRLATFNVENYFPMTGEKFESEGLGTCTYYTDRQGNRIAVNTCTTTDGGPGPRGAADDANFQRQQEKIVTGINRLGASIVSLEEIENSAKFGEPRDTALAGLVDALNTAAGSDVWAYVPSPSTDALPPLATQDVIRTAFIYKPADVSPVGASQVLADQSGDGQPFSIAREPLAQQFKAAGAHDSDEFLVVANHWKSKSGDASDLYPGDDEDTSSPAVDQGAFNATRVHEAEAVNTWVNSIETPGQPVFLVGDFNSYTQEDPMQTLYSAGYTDLGSTYDPTEQTYSYNGLEGSLDHVLANAAALKLVTGADVWQINAQESVAFDYSRYNYNVTQLFDGTNPFAASDHDPVVVGLNPQTAPAAPTLSFTTPTDGATVTGTIPVSVSLAGTSLQAYNLRVDSAGLQYAYQPQSGTETFQLDTTALSNGVHTLLATATDAAGAKTTITEKITVDNPTLAWVSPTSNSTVSGTVPVSVALGGTLQAYNLRVDSAGLQYVYQPKAGTQTFQLDTTTLSNGTHTLLATATNAAGTKVTITETITVNNAPFTTTTVTILSNDKPAKVEVDVVASSSTQAIKGTAKVTIYNPDGTTKTDKSASLKNGSVTIDLPSGYKTGEYTLVAEYEPGSGGGPASTSKPVTWSIS</sequence>
<dbReference type="Gene3D" id="3.60.10.10">
    <property type="entry name" value="Endonuclease/exonuclease/phosphatase"/>
    <property type="match status" value="1"/>
</dbReference>
<keyword evidence="4" id="KW-0540">Nuclease</keyword>
<dbReference type="InterPro" id="IPR005135">
    <property type="entry name" value="Endo/exonuclease/phosphatase"/>
</dbReference>
<evidence type="ECO:0000256" key="1">
    <source>
        <dbReference type="SAM" id="MobiDB-lite"/>
    </source>
</evidence>
<dbReference type="PANTHER" id="PTHR42834">
    <property type="entry name" value="ENDONUCLEASE/EXONUCLEASE/PHOSPHATASE FAMILY PROTEIN (AFU_ORTHOLOGUE AFUA_3G09210)"/>
    <property type="match status" value="1"/>
</dbReference>
<dbReference type="InterPro" id="IPR006311">
    <property type="entry name" value="TAT_signal"/>
</dbReference>
<feature type="region of interest" description="Disordered" evidence="1">
    <location>
        <begin position="1121"/>
        <end position="1140"/>
    </location>
</feature>
<keyword evidence="4" id="KW-0255">Endonuclease</keyword>
<keyword evidence="5" id="KW-1185">Reference proteome</keyword>
<dbReference type="EMBL" id="JBHSCN010000006">
    <property type="protein sequence ID" value="MFC4244555.1"/>
    <property type="molecule type" value="Genomic_DNA"/>
</dbReference>
<accession>A0ABV8Q8B2</accession>
<dbReference type="InterPro" id="IPR036691">
    <property type="entry name" value="Endo/exonu/phosph_ase_sf"/>
</dbReference>
<feature type="region of interest" description="Disordered" evidence="1">
    <location>
        <begin position="190"/>
        <end position="231"/>
    </location>
</feature>
<dbReference type="SUPFAM" id="SSF56219">
    <property type="entry name" value="DNase I-like"/>
    <property type="match status" value="1"/>
</dbReference>
<dbReference type="InterPro" id="IPR047971">
    <property type="entry name" value="ExeM-like"/>
</dbReference>
<feature type="compositionally biased region" description="Polar residues" evidence="1">
    <location>
        <begin position="1129"/>
        <end position="1140"/>
    </location>
</feature>
<dbReference type="Pfam" id="PF03372">
    <property type="entry name" value="Exo_endo_phos"/>
    <property type="match status" value="1"/>
</dbReference>
<feature type="signal peptide" evidence="2">
    <location>
        <begin position="1"/>
        <end position="32"/>
    </location>
</feature>
<dbReference type="NCBIfam" id="NF033681">
    <property type="entry name" value="ExeM_NucH_DNase"/>
    <property type="match status" value="1"/>
</dbReference>
<dbReference type="PROSITE" id="PS51318">
    <property type="entry name" value="TAT"/>
    <property type="match status" value="1"/>
</dbReference>
<dbReference type="Gene3D" id="2.60.40.10">
    <property type="entry name" value="Immunoglobulins"/>
    <property type="match status" value="1"/>
</dbReference>
<organism evidence="4 5">
    <name type="scientific">Gryllotalpicola reticulitermitis</name>
    <dbReference type="NCBI Taxonomy" id="1184153"/>
    <lineage>
        <taxon>Bacteria</taxon>
        <taxon>Bacillati</taxon>
        <taxon>Actinomycetota</taxon>
        <taxon>Actinomycetes</taxon>
        <taxon>Micrococcales</taxon>
        <taxon>Microbacteriaceae</taxon>
        <taxon>Gryllotalpicola</taxon>
    </lineage>
</organism>
<comment type="caution">
    <text evidence="4">The sequence shown here is derived from an EMBL/GenBank/DDBJ whole genome shotgun (WGS) entry which is preliminary data.</text>
</comment>
<dbReference type="CDD" id="cd10283">
    <property type="entry name" value="MnuA_DNase1-like"/>
    <property type="match status" value="1"/>
</dbReference>
<evidence type="ECO:0000313" key="4">
    <source>
        <dbReference type="EMBL" id="MFC4244555.1"/>
    </source>
</evidence>
<feature type="chain" id="PRO_5047381644" evidence="2">
    <location>
        <begin position="33"/>
        <end position="1140"/>
    </location>
</feature>
<dbReference type="PROSITE" id="PS51841">
    <property type="entry name" value="LTD"/>
    <property type="match status" value="1"/>
</dbReference>
<dbReference type="CDD" id="cd04486">
    <property type="entry name" value="YhcR_OBF_like"/>
    <property type="match status" value="1"/>
</dbReference>
<dbReference type="RefSeq" id="WP_390230269.1">
    <property type="nucleotide sequence ID" value="NZ_JBHSCN010000006.1"/>
</dbReference>
<name>A0ABV8Q8B2_9MICO</name>
<reference evidence="5" key="1">
    <citation type="journal article" date="2019" name="Int. J. Syst. Evol. Microbiol.">
        <title>The Global Catalogue of Microorganisms (GCM) 10K type strain sequencing project: providing services to taxonomists for standard genome sequencing and annotation.</title>
        <authorList>
            <consortium name="The Broad Institute Genomics Platform"/>
            <consortium name="The Broad Institute Genome Sequencing Center for Infectious Disease"/>
            <person name="Wu L."/>
            <person name="Ma J."/>
        </authorList>
    </citation>
    <scope>NUCLEOTIDE SEQUENCE [LARGE SCALE GENOMIC DNA]</scope>
    <source>
        <strain evidence="5">CGMCC 1.10363</strain>
    </source>
</reference>
<dbReference type="InterPro" id="IPR013783">
    <property type="entry name" value="Ig-like_fold"/>
</dbReference>
<evidence type="ECO:0000313" key="5">
    <source>
        <dbReference type="Proteomes" id="UP001595900"/>
    </source>
</evidence>
<feature type="domain" description="LTD" evidence="3">
    <location>
        <begin position="28"/>
        <end position="167"/>
    </location>
</feature>
<protein>
    <submittedName>
        <fullName evidence="4">ExeM/NucH family extracellular endonuclease</fullName>
    </submittedName>
</protein>
<dbReference type="Pfam" id="PF17957">
    <property type="entry name" value="Big_7"/>
    <property type="match status" value="2"/>
</dbReference>
<dbReference type="Proteomes" id="UP001595900">
    <property type="component" value="Unassembled WGS sequence"/>
</dbReference>
<dbReference type="GO" id="GO:0004519">
    <property type="term" value="F:endonuclease activity"/>
    <property type="evidence" value="ECO:0007669"/>
    <property type="project" value="UniProtKB-KW"/>
</dbReference>
<gene>
    <name evidence="4" type="ORF">ACFOYW_14370</name>
</gene>
<dbReference type="PANTHER" id="PTHR42834:SF1">
    <property type="entry name" value="ENDONUCLEASE_EXONUCLEASE_PHOSPHATASE FAMILY PROTEIN (AFU_ORTHOLOGUE AFUA_3G09210)"/>
    <property type="match status" value="1"/>
</dbReference>
<proteinExistence type="predicted"/>
<keyword evidence="4" id="KW-0378">Hydrolase</keyword>
<evidence type="ECO:0000256" key="2">
    <source>
        <dbReference type="SAM" id="SignalP"/>
    </source>
</evidence>
<keyword evidence="2" id="KW-0732">Signal</keyword>